<evidence type="ECO:0000313" key="3">
    <source>
        <dbReference type="Proteomes" id="UP000469325"/>
    </source>
</evidence>
<gene>
    <name evidence="2" type="ORF">FYJ68_07400</name>
</gene>
<sequence>MAADVIVKHDEAPAADLVGEAAGLRWLGEAEASGGISCARVREASARRLVEERIPTGAPTRQAAHLAGEALARTHAAGADWYGCPPPGWTGKAYAIGPSRTMVVPRGVVESSSGELAPEALSWGAACARWRVMPHVRAIRDQGLVDEGEVRLLSRVADRMAGGEFDSPEPELVRRGGHPCSRIHGDLWAGNLLWSAPGSRAAATGAALIDPMASGGHAETDLAMLQLFGCAYLDELIAAYDAASPLADGWEDRVQIHQLVPVLLHCVLYGDAYVGLAISIARRYASR</sequence>
<keyword evidence="1" id="KW-0418">Kinase</keyword>
<name>A0A6N7XU93_9ACTN</name>
<dbReference type="PIRSF" id="PIRSF006221">
    <property type="entry name" value="Ketosamine-3-kinase"/>
    <property type="match status" value="1"/>
</dbReference>
<dbReference type="Proteomes" id="UP000469325">
    <property type="component" value="Unassembled WGS sequence"/>
</dbReference>
<keyword evidence="1 2" id="KW-0808">Transferase</keyword>
<dbReference type="SUPFAM" id="SSF56112">
    <property type="entry name" value="Protein kinase-like (PK-like)"/>
    <property type="match status" value="1"/>
</dbReference>
<dbReference type="InterPro" id="IPR016477">
    <property type="entry name" value="Fructo-/Ketosamine-3-kinase"/>
</dbReference>
<accession>A0A6N7XU93</accession>
<proteinExistence type="inferred from homology"/>
<evidence type="ECO:0000256" key="1">
    <source>
        <dbReference type="PIRNR" id="PIRNR006221"/>
    </source>
</evidence>
<dbReference type="Gene3D" id="1.10.510.10">
    <property type="entry name" value="Transferase(Phosphotransferase) domain 1"/>
    <property type="match status" value="1"/>
</dbReference>
<protein>
    <submittedName>
        <fullName evidence="2">Phosphotransferase</fullName>
    </submittedName>
</protein>
<dbReference type="EMBL" id="VUNC01000005">
    <property type="protein sequence ID" value="MST72931.1"/>
    <property type="molecule type" value="Genomic_DNA"/>
</dbReference>
<organism evidence="2 3">
    <name type="scientific">Olsenella porci</name>
    <dbReference type="NCBI Taxonomy" id="2652279"/>
    <lineage>
        <taxon>Bacteria</taxon>
        <taxon>Bacillati</taxon>
        <taxon>Actinomycetota</taxon>
        <taxon>Coriobacteriia</taxon>
        <taxon>Coriobacteriales</taxon>
        <taxon>Atopobiaceae</taxon>
        <taxon>Olsenella</taxon>
    </lineage>
</organism>
<comment type="caution">
    <text evidence="2">The sequence shown here is derived from an EMBL/GenBank/DDBJ whole genome shotgun (WGS) entry which is preliminary data.</text>
</comment>
<dbReference type="PANTHER" id="PTHR12149:SF8">
    <property type="entry name" value="PROTEIN-RIBULOSAMINE 3-KINASE"/>
    <property type="match status" value="1"/>
</dbReference>
<dbReference type="InterPro" id="IPR011009">
    <property type="entry name" value="Kinase-like_dom_sf"/>
</dbReference>
<dbReference type="PANTHER" id="PTHR12149">
    <property type="entry name" value="FRUCTOSAMINE 3 KINASE-RELATED PROTEIN"/>
    <property type="match status" value="1"/>
</dbReference>
<dbReference type="GO" id="GO:0016301">
    <property type="term" value="F:kinase activity"/>
    <property type="evidence" value="ECO:0007669"/>
    <property type="project" value="UniProtKB-UniRule"/>
</dbReference>
<dbReference type="Gene3D" id="1.20.1270.240">
    <property type="match status" value="1"/>
</dbReference>
<comment type="similarity">
    <text evidence="1">Belongs to the fructosamine kinase family.</text>
</comment>
<evidence type="ECO:0000313" key="2">
    <source>
        <dbReference type="EMBL" id="MST72931.1"/>
    </source>
</evidence>
<keyword evidence="3" id="KW-1185">Reference proteome</keyword>
<reference evidence="2 3" key="1">
    <citation type="submission" date="2019-08" db="EMBL/GenBank/DDBJ databases">
        <title>In-depth cultivation of the pig gut microbiome towards novel bacterial diversity and tailored functional studies.</title>
        <authorList>
            <person name="Wylensek D."/>
            <person name="Hitch T.C.A."/>
            <person name="Clavel T."/>
        </authorList>
    </citation>
    <scope>NUCLEOTIDE SEQUENCE [LARGE SCALE GENOMIC DNA]</scope>
    <source>
        <strain evidence="2 3">CA-Schmier-601-WT-1</strain>
    </source>
</reference>
<dbReference type="AlphaFoldDB" id="A0A6N7XU93"/>
<dbReference type="Pfam" id="PF03881">
    <property type="entry name" value="Fructosamin_kin"/>
    <property type="match status" value="1"/>
</dbReference>